<dbReference type="Proteomes" id="UP000593575">
    <property type="component" value="Unassembled WGS sequence"/>
</dbReference>
<evidence type="ECO:0000313" key="1">
    <source>
        <dbReference type="EMBL" id="MBA0831398.1"/>
    </source>
</evidence>
<keyword evidence="2" id="KW-1185">Reference proteome</keyword>
<name>A0A7J9JBS9_9ROSI</name>
<dbReference type="EMBL" id="JABFAE010000007">
    <property type="protein sequence ID" value="MBA0831398.1"/>
    <property type="molecule type" value="Genomic_DNA"/>
</dbReference>
<feature type="non-terminal residue" evidence="1">
    <location>
        <position position="34"/>
    </location>
</feature>
<dbReference type="AlphaFoldDB" id="A0A7J9JBS9"/>
<organism evidence="1 2">
    <name type="scientific">Gossypium armourianum</name>
    <dbReference type="NCBI Taxonomy" id="34283"/>
    <lineage>
        <taxon>Eukaryota</taxon>
        <taxon>Viridiplantae</taxon>
        <taxon>Streptophyta</taxon>
        <taxon>Embryophyta</taxon>
        <taxon>Tracheophyta</taxon>
        <taxon>Spermatophyta</taxon>
        <taxon>Magnoliopsida</taxon>
        <taxon>eudicotyledons</taxon>
        <taxon>Gunneridae</taxon>
        <taxon>Pentapetalae</taxon>
        <taxon>rosids</taxon>
        <taxon>malvids</taxon>
        <taxon>Malvales</taxon>
        <taxon>Malvaceae</taxon>
        <taxon>Malvoideae</taxon>
        <taxon>Gossypium</taxon>
    </lineage>
</organism>
<gene>
    <name evidence="1" type="ORF">Goarm_015868</name>
</gene>
<sequence length="34" mass="3531">MNMPAATLTMCPSCERIGGVADDGNSKNPFSMPS</sequence>
<protein>
    <submittedName>
        <fullName evidence="1">Uncharacterized protein</fullName>
    </submittedName>
</protein>
<evidence type="ECO:0000313" key="2">
    <source>
        <dbReference type="Proteomes" id="UP000593575"/>
    </source>
</evidence>
<proteinExistence type="predicted"/>
<comment type="caution">
    <text evidence="1">The sequence shown here is derived from an EMBL/GenBank/DDBJ whole genome shotgun (WGS) entry which is preliminary data.</text>
</comment>
<accession>A0A7J9JBS9</accession>
<reference evidence="1 2" key="1">
    <citation type="journal article" date="2019" name="Genome Biol. Evol.">
        <title>Insights into the evolution of the New World diploid cottons (Gossypium, subgenus Houzingenia) based on genome sequencing.</title>
        <authorList>
            <person name="Grover C.E."/>
            <person name="Arick M.A. 2nd"/>
            <person name="Thrash A."/>
            <person name="Conover J.L."/>
            <person name="Sanders W.S."/>
            <person name="Peterson D.G."/>
            <person name="Frelichowski J.E."/>
            <person name="Scheffler J.A."/>
            <person name="Scheffler B.E."/>
            <person name="Wendel J.F."/>
        </authorList>
    </citation>
    <scope>NUCLEOTIDE SEQUENCE [LARGE SCALE GENOMIC DNA]</scope>
    <source>
        <strain evidence="1">6</strain>
        <tissue evidence="1">Leaf</tissue>
    </source>
</reference>